<feature type="domain" description="Malic enzyme N-terminal" evidence="9">
    <location>
        <begin position="27"/>
        <end position="160"/>
    </location>
</feature>
<dbReference type="EMBL" id="PKTG01000026">
    <property type="protein sequence ID" value="PLX19498.1"/>
    <property type="molecule type" value="Genomic_DNA"/>
</dbReference>
<accession>A0A2N5ZLD0</accession>
<dbReference type="InterPro" id="IPR012302">
    <property type="entry name" value="Malic_NAD-bd"/>
</dbReference>
<dbReference type="InterPro" id="IPR036291">
    <property type="entry name" value="NAD(P)-bd_dom_sf"/>
</dbReference>
<evidence type="ECO:0000259" key="9">
    <source>
        <dbReference type="SMART" id="SM01274"/>
    </source>
</evidence>
<dbReference type="Gene3D" id="3.40.50.10380">
    <property type="entry name" value="Malic enzyme, N-terminal domain"/>
    <property type="match status" value="1"/>
</dbReference>
<feature type="binding site" evidence="7">
    <location>
        <position position="146"/>
    </location>
    <ligand>
        <name>a divalent metal cation</name>
        <dbReference type="ChEBI" id="CHEBI:60240"/>
    </ligand>
</feature>
<organism evidence="10 11">
    <name type="scientific">Muiribacterium halophilum</name>
    <dbReference type="NCBI Taxonomy" id="2053465"/>
    <lineage>
        <taxon>Bacteria</taxon>
        <taxon>Candidatus Muiribacteriota</taxon>
        <taxon>Candidatus Muiribacteriia</taxon>
        <taxon>Candidatus Muiribacteriales</taxon>
        <taxon>Candidatus Muiribacteriaceae</taxon>
        <taxon>Candidatus Muiribacterium</taxon>
    </lineage>
</organism>
<dbReference type="InterPro" id="IPR012301">
    <property type="entry name" value="Malic_N_dom"/>
</dbReference>
<dbReference type="InterPro" id="IPR046346">
    <property type="entry name" value="Aminoacid_DH-like_N_sf"/>
</dbReference>
<dbReference type="GO" id="GO:0016616">
    <property type="term" value="F:oxidoreductase activity, acting on the CH-OH group of donors, NAD or NADP as acceptor"/>
    <property type="evidence" value="ECO:0007669"/>
    <property type="project" value="InterPro"/>
</dbReference>
<gene>
    <name evidence="10" type="ORF">C0601_01660</name>
</gene>
<dbReference type="SMART" id="SM01274">
    <property type="entry name" value="malic"/>
    <property type="match status" value="1"/>
</dbReference>
<feature type="active site" description="Proton acceptor" evidence="5">
    <location>
        <position position="103"/>
    </location>
</feature>
<dbReference type="AlphaFoldDB" id="A0A2N5ZLD0"/>
<dbReference type="CDD" id="cd05311">
    <property type="entry name" value="NAD_bind_2_malic_enz"/>
    <property type="match status" value="1"/>
</dbReference>
<dbReference type="GO" id="GO:0046872">
    <property type="term" value="F:metal ion binding"/>
    <property type="evidence" value="ECO:0007669"/>
    <property type="project" value="UniProtKB-KW"/>
</dbReference>
<feature type="binding site" evidence="7">
    <location>
        <position position="171"/>
    </location>
    <ligand>
        <name>a divalent metal cation</name>
        <dbReference type="ChEBI" id="CHEBI:60240"/>
    </ligand>
</feature>
<dbReference type="InterPro" id="IPR015884">
    <property type="entry name" value="Malic_enzyme_CS"/>
</dbReference>
<evidence type="ECO:0000256" key="7">
    <source>
        <dbReference type="PIRSR" id="PIRSR000106-3"/>
    </source>
</evidence>
<evidence type="ECO:0000256" key="5">
    <source>
        <dbReference type="PIRSR" id="PIRSR000106-1"/>
    </source>
</evidence>
<feature type="binding site" evidence="7">
    <location>
        <position position="145"/>
    </location>
    <ligand>
        <name>a divalent metal cation</name>
        <dbReference type="ChEBI" id="CHEBI:60240"/>
    </ligand>
</feature>
<dbReference type="InterPro" id="IPR045213">
    <property type="entry name" value="Malic_NAD-bd_bact_type"/>
</dbReference>
<name>A0A2N5ZLD0_MUIH1</name>
<evidence type="ECO:0000256" key="4">
    <source>
        <dbReference type="ARBA" id="ARBA00023002"/>
    </source>
</evidence>
<dbReference type="GO" id="GO:0004470">
    <property type="term" value="F:malic enzyme activity"/>
    <property type="evidence" value="ECO:0007669"/>
    <property type="project" value="InterPro"/>
</dbReference>
<evidence type="ECO:0000256" key="2">
    <source>
        <dbReference type="ARBA" id="ARBA00008785"/>
    </source>
</evidence>
<feature type="domain" description="Malic enzyme NAD-binding" evidence="8">
    <location>
        <begin position="172"/>
        <end position="389"/>
    </location>
</feature>
<evidence type="ECO:0000256" key="1">
    <source>
        <dbReference type="ARBA" id="ARBA00001936"/>
    </source>
</evidence>
<evidence type="ECO:0000313" key="11">
    <source>
        <dbReference type="Proteomes" id="UP000234857"/>
    </source>
</evidence>
<dbReference type="GO" id="GO:0051287">
    <property type="term" value="F:NAD binding"/>
    <property type="evidence" value="ECO:0007669"/>
    <property type="project" value="InterPro"/>
</dbReference>
<dbReference type="PROSITE" id="PS00331">
    <property type="entry name" value="MALIC_ENZYMES"/>
    <property type="match status" value="1"/>
</dbReference>
<dbReference type="Gene3D" id="3.40.50.720">
    <property type="entry name" value="NAD(P)-binding Rossmann-like Domain"/>
    <property type="match status" value="1"/>
</dbReference>
<proteinExistence type="inferred from homology"/>
<sequence>MAINKNKPTFIPHPSNLTPISLHRKLKGKIEIKSKISLDSKEILSQVYTPGVAEVCREIQKDISKVNELTARRNTVAIVSNGTATLGLGNTGPEAALPVMEGKAMLFKEFGEVDAIPLCINSQSAEDIADFCINISPTFGGINLEDVSAPTCFRVMELLEGKLDIPVFHDDQTGTAVVVMAALINSLKLLKKELSEIKVVVNGIGAAGYSICDLLLEYGVKDIVAVDKNGILSLEEDKSLFHKYHRRLAGILKNKSGSLKDALKDADVFIGVSAPNILKKEDVSLMKADPIIFALSNPTPEIMPAVAYDGGAFLVATGRSDFDNQVNNALVFPGLFRGVLDNGIKNIDINIVKQAVKAIVDSTVNLSKENILPSVMYRSLHSNISKYIGI</sequence>
<dbReference type="SMART" id="SM00919">
    <property type="entry name" value="Malic_M"/>
    <property type="match status" value="1"/>
</dbReference>
<comment type="cofactor">
    <cofactor evidence="7">
        <name>Mg(2+)</name>
        <dbReference type="ChEBI" id="CHEBI:18420"/>
    </cofactor>
    <cofactor evidence="7">
        <name>Mn(2+)</name>
        <dbReference type="ChEBI" id="CHEBI:29035"/>
    </cofactor>
    <text evidence="7">Divalent metal cations. Prefers magnesium or manganese.</text>
</comment>
<keyword evidence="3 7" id="KW-0479">Metal-binding</keyword>
<dbReference type="SUPFAM" id="SSF51735">
    <property type="entry name" value="NAD(P)-binding Rossmann-fold domains"/>
    <property type="match status" value="1"/>
</dbReference>
<dbReference type="PANTHER" id="PTHR43237">
    <property type="entry name" value="NADP-DEPENDENT MALIC ENZYME"/>
    <property type="match status" value="1"/>
</dbReference>
<protein>
    <submittedName>
        <fullName evidence="10">NAD-dependent malic enzyme</fullName>
    </submittedName>
</protein>
<dbReference type="PANTHER" id="PTHR43237:SF4">
    <property type="entry name" value="NADP-DEPENDENT MALIC ENZYME"/>
    <property type="match status" value="1"/>
</dbReference>
<keyword evidence="4" id="KW-0560">Oxidoreductase</keyword>
<evidence type="ECO:0000313" key="10">
    <source>
        <dbReference type="EMBL" id="PLX19498.1"/>
    </source>
</evidence>
<dbReference type="PIRSF" id="PIRSF000106">
    <property type="entry name" value="ME"/>
    <property type="match status" value="1"/>
</dbReference>
<dbReference type="InterPro" id="IPR001891">
    <property type="entry name" value="Malic_OxRdtase"/>
</dbReference>
<dbReference type="InterPro" id="IPR051674">
    <property type="entry name" value="Malate_Decarboxylase"/>
</dbReference>
<dbReference type="Pfam" id="PF03949">
    <property type="entry name" value="Malic_M"/>
    <property type="match status" value="1"/>
</dbReference>
<dbReference type="Proteomes" id="UP000234857">
    <property type="component" value="Unassembled WGS sequence"/>
</dbReference>
<feature type="binding site" evidence="6">
    <location>
        <position position="297"/>
    </location>
    <ligand>
        <name>(S)-malate</name>
        <dbReference type="ChEBI" id="CHEBI:15589"/>
    </ligand>
</feature>
<dbReference type="InterPro" id="IPR037062">
    <property type="entry name" value="Malic_N_dom_sf"/>
</dbReference>
<comment type="cofactor">
    <cofactor evidence="1">
        <name>Mn(2+)</name>
        <dbReference type="ChEBI" id="CHEBI:29035"/>
    </cofactor>
</comment>
<evidence type="ECO:0000259" key="8">
    <source>
        <dbReference type="SMART" id="SM00919"/>
    </source>
</evidence>
<comment type="similarity">
    <text evidence="2">Belongs to the malic enzymes family.</text>
</comment>
<feature type="binding site" evidence="6">
    <location>
        <position position="327"/>
    </location>
    <ligand>
        <name>(S)-malate</name>
        <dbReference type="ChEBI" id="CHEBI:15589"/>
    </ligand>
</feature>
<dbReference type="Pfam" id="PF00390">
    <property type="entry name" value="malic"/>
    <property type="match status" value="1"/>
</dbReference>
<dbReference type="SUPFAM" id="SSF53223">
    <property type="entry name" value="Aminoacid dehydrogenase-like, N-terminal domain"/>
    <property type="match status" value="1"/>
</dbReference>
<reference evidence="10 11" key="1">
    <citation type="submission" date="2017-11" db="EMBL/GenBank/DDBJ databases">
        <title>Genome-resolved metagenomics identifies genetic mobility, metabolic interactions, and unexpected diversity in perchlorate-reducing communities.</title>
        <authorList>
            <person name="Barnum T.P."/>
            <person name="Figueroa I.A."/>
            <person name="Carlstrom C.I."/>
            <person name="Lucas L.N."/>
            <person name="Engelbrektson A.L."/>
            <person name="Coates J.D."/>
        </authorList>
    </citation>
    <scope>NUCLEOTIDE SEQUENCE [LARGE SCALE GENOMIC DNA]</scope>
    <source>
        <strain evidence="10">BM706</strain>
    </source>
</reference>
<evidence type="ECO:0000256" key="6">
    <source>
        <dbReference type="PIRSR" id="PIRSR000106-2"/>
    </source>
</evidence>
<comment type="caution">
    <text evidence="10">The sequence shown here is derived from an EMBL/GenBank/DDBJ whole genome shotgun (WGS) entry which is preliminary data.</text>
</comment>
<evidence type="ECO:0000256" key="3">
    <source>
        <dbReference type="ARBA" id="ARBA00022723"/>
    </source>
</evidence>
<feature type="active site" description="Proton donor" evidence="5">
    <location>
        <position position="48"/>
    </location>
</feature>